<dbReference type="SUPFAM" id="SSF52833">
    <property type="entry name" value="Thioredoxin-like"/>
    <property type="match status" value="1"/>
</dbReference>
<dbReference type="Proteomes" id="UP001205603">
    <property type="component" value="Unassembled WGS sequence"/>
</dbReference>
<keyword evidence="2" id="KW-1185">Reference proteome</keyword>
<evidence type="ECO:0000313" key="2">
    <source>
        <dbReference type="Proteomes" id="UP001205603"/>
    </source>
</evidence>
<accession>A0ABT1MFR0</accession>
<evidence type="ECO:0000313" key="1">
    <source>
        <dbReference type="EMBL" id="MCP9611189.1"/>
    </source>
</evidence>
<gene>
    <name evidence="1" type="ORF">NMU02_03675</name>
</gene>
<dbReference type="EMBL" id="JANDHW010000003">
    <property type="protein sequence ID" value="MCP9611189.1"/>
    <property type="molecule type" value="Genomic_DNA"/>
</dbReference>
<dbReference type="InterPro" id="IPR036249">
    <property type="entry name" value="Thioredoxin-like_sf"/>
</dbReference>
<protein>
    <recommendedName>
        <fullName evidence="3">Thiol-disulfide oxidoreductase</fullName>
    </recommendedName>
</protein>
<reference evidence="1 2" key="1">
    <citation type="submission" date="2022-07" db="EMBL/GenBank/DDBJ databases">
        <title>Fecal culturing of patients with breast cancer.</title>
        <authorList>
            <person name="Teng N.M.Y."/>
            <person name="Kiu R."/>
            <person name="Evans R."/>
            <person name="Baker D.J."/>
            <person name="Zenner C."/>
            <person name="Robinson S.D."/>
            <person name="Hall L.J."/>
        </authorList>
    </citation>
    <scope>NUCLEOTIDE SEQUENCE [LARGE SCALE GENOMIC DNA]</scope>
    <source>
        <strain evidence="1 2">LH1063</strain>
    </source>
</reference>
<dbReference type="Gene3D" id="3.40.30.10">
    <property type="entry name" value="Glutaredoxin"/>
    <property type="match status" value="1"/>
</dbReference>
<sequence length="396" mass="44951">MSSKWYLWAFLFIVPVNLSAGELTDRIISQLEQLKSYKGNASFEVTLPMTDEDVHYDLLLAGMVVPDDSLSSYKYYIEIESDTHPSVSGNFLAYFYGNYYNFSNGRLREYHAVENVSPFQIRYSGNYEIPGVHQSGIFPGELPFEILTQLKKLKDNPEVTIIEYPDTLVEGIRSNALTVEEWGKGELLRSALYAFDKKTGLPVYKEIENNPGHLGSQTITTYYKESEAGYRFPPDYFTEDRLLRDKNQAMTLYRESNFKVHSLKGRELPSFSLPYLRREGRLSSEDIKGIKTVLLFLDTQGSFCTEALHSIDVLDQGGSCQYVVIMKEPASDILKQWLIERNFSGMVLSNGNAIAGKLGITGYPVLIVTDEQGIVKEVSTGYDPEWAFKIRKALNI</sequence>
<comment type="caution">
    <text evidence="1">The sequence shown here is derived from an EMBL/GenBank/DDBJ whole genome shotgun (WGS) entry which is preliminary data.</text>
</comment>
<dbReference type="RefSeq" id="WP_255025891.1">
    <property type="nucleotide sequence ID" value="NZ_JANDHW010000003.1"/>
</dbReference>
<organism evidence="1 2">
    <name type="scientific">Coprobacter tertius</name>
    <dbReference type="NCBI Taxonomy" id="2944915"/>
    <lineage>
        <taxon>Bacteria</taxon>
        <taxon>Pseudomonadati</taxon>
        <taxon>Bacteroidota</taxon>
        <taxon>Bacteroidia</taxon>
        <taxon>Bacteroidales</taxon>
        <taxon>Barnesiellaceae</taxon>
        <taxon>Coprobacter</taxon>
    </lineage>
</organism>
<proteinExistence type="predicted"/>
<name>A0ABT1MFR0_9BACT</name>
<evidence type="ECO:0008006" key="3">
    <source>
        <dbReference type="Google" id="ProtNLM"/>
    </source>
</evidence>